<dbReference type="AlphaFoldDB" id="A0AAV4AAN2"/>
<name>A0AAV4AAN2_9GAST</name>
<sequence length="84" mass="9711">MSYICSKLRRISNDIGLSSFRGKNDQPIGQQRSTLSPRLRKKERLKRCVDKRQPLACTDIISTSRIHLFPHTGRTFRQTKTPAL</sequence>
<reference evidence="1 2" key="1">
    <citation type="journal article" date="2021" name="Elife">
        <title>Chloroplast acquisition without the gene transfer in kleptoplastic sea slugs, Plakobranchus ocellatus.</title>
        <authorList>
            <person name="Maeda T."/>
            <person name="Takahashi S."/>
            <person name="Yoshida T."/>
            <person name="Shimamura S."/>
            <person name="Takaki Y."/>
            <person name="Nagai Y."/>
            <person name="Toyoda A."/>
            <person name="Suzuki Y."/>
            <person name="Arimoto A."/>
            <person name="Ishii H."/>
            <person name="Satoh N."/>
            <person name="Nishiyama T."/>
            <person name="Hasebe M."/>
            <person name="Maruyama T."/>
            <person name="Minagawa J."/>
            <person name="Obokata J."/>
            <person name="Shigenobu S."/>
        </authorList>
    </citation>
    <scope>NUCLEOTIDE SEQUENCE [LARGE SCALE GENOMIC DNA]</scope>
</reference>
<organism evidence="1 2">
    <name type="scientific">Plakobranchus ocellatus</name>
    <dbReference type="NCBI Taxonomy" id="259542"/>
    <lineage>
        <taxon>Eukaryota</taxon>
        <taxon>Metazoa</taxon>
        <taxon>Spiralia</taxon>
        <taxon>Lophotrochozoa</taxon>
        <taxon>Mollusca</taxon>
        <taxon>Gastropoda</taxon>
        <taxon>Heterobranchia</taxon>
        <taxon>Euthyneura</taxon>
        <taxon>Panpulmonata</taxon>
        <taxon>Sacoglossa</taxon>
        <taxon>Placobranchoidea</taxon>
        <taxon>Plakobranchidae</taxon>
        <taxon>Plakobranchus</taxon>
    </lineage>
</organism>
<evidence type="ECO:0000313" key="1">
    <source>
        <dbReference type="EMBL" id="GFO03299.1"/>
    </source>
</evidence>
<dbReference type="EMBL" id="BLXT01003724">
    <property type="protein sequence ID" value="GFO03299.1"/>
    <property type="molecule type" value="Genomic_DNA"/>
</dbReference>
<protein>
    <submittedName>
        <fullName evidence="1">Uncharacterized protein</fullName>
    </submittedName>
</protein>
<dbReference type="Proteomes" id="UP000735302">
    <property type="component" value="Unassembled WGS sequence"/>
</dbReference>
<comment type="caution">
    <text evidence="1">The sequence shown here is derived from an EMBL/GenBank/DDBJ whole genome shotgun (WGS) entry which is preliminary data.</text>
</comment>
<gene>
    <name evidence="1" type="ORF">PoB_002980400</name>
</gene>
<keyword evidence="2" id="KW-1185">Reference proteome</keyword>
<accession>A0AAV4AAN2</accession>
<proteinExistence type="predicted"/>
<evidence type="ECO:0000313" key="2">
    <source>
        <dbReference type="Proteomes" id="UP000735302"/>
    </source>
</evidence>